<organism evidence="1 2">
    <name type="scientific">Thalassorhabdomicrobium marinisediminis</name>
    <dbReference type="NCBI Taxonomy" id="2170577"/>
    <lineage>
        <taxon>Bacteria</taxon>
        <taxon>Pseudomonadati</taxon>
        <taxon>Pseudomonadota</taxon>
        <taxon>Alphaproteobacteria</taxon>
        <taxon>Rhodobacterales</taxon>
        <taxon>Paracoccaceae</taxon>
        <taxon>Thalassorhabdomicrobium</taxon>
    </lineage>
</organism>
<sequence>MLDHSDGIVLPQPSQAERNIAGASSHHCVAHTVLGNGVGIHTQAESLLELHNLFLLNAMPNVVQLREQVRFYYGWDTKKQKQHIFDAVASLDCGSRIAFAVKPEARLASGRFEAEMQEVAWWVCERGFADEVRIMSEADINPVDLRNAKILASVREIDPEADAVALEVVRGLPPGGGFSLRDLTHSTGLSARGYRSLIRLIRSGVLRLQQHEVIGPKAVVMSAIARGRVVESKDRGGLMIRAFNINDGGPAHRTTA</sequence>
<evidence type="ECO:0000313" key="2">
    <source>
        <dbReference type="Proteomes" id="UP000244817"/>
    </source>
</evidence>
<dbReference type="Proteomes" id="UP000244817">
    <property type="component" value="Unassembled WGS sequence"/>
</dbReference>
<protein>
    <submittedName>
        <fullName evidence="1">Uncharacterized protein</fullName>
    </submittedName>
</protein>
<proteinExistence type="predicted"/>
<dbReference type="AlphaFoldDB" id="A0A2T7FSW9"/>
<name>A0A2T7FSW9_9RHOB</name>
<dbReference type="RefSeq" id="WP_108642117.1">
    <property type="nucleotide sequence ID" value="NZ_QCYG01000012.1"/>
</dbReference>
<evidence type="ECO:0000313" key="1">
    <source>
        <dbReference type="EMBL" id="PVA05270.1"/>
    </source>
</evidence>
<keyword evidence="2" id="KW-1185">Reference proteome</keyword>
<dbReference type="OrthoDB" id="7982727at2"/>
<accession>A0A2T7FSW9</accession>
<reference evidence="1 2" key="1">
    <citation type="submission" date="2018-04" db="EMBL/GenBank/DDBJ databases">
        <title>Pelagivirga bohaiensis gen. nov., sp. nov., a bacterium isolated from the Bohai Sea.</title>
        <authorList>
            <person name="Ji X."/>
        </authorList>
    </citation>
    <scope>NUCLEOTIDE SEQUENCE [LARGE SCALE GENOMIC DNA]</scope>
    <source>
        <strain evidence="1 2">BH-SD16</strain>
    </source>
</reference>
<comment type="caution">
    <text evidence="1">The sequence shown here is derived from an EMBL/GenBank/DDBJ whole genome shotgun (WGS) entry which is preliminary data.</text>
</comment>
<dbReference type="EMBL" id="QCYG01000012">
    <property type="protein sequence ID" value="PVA05270.1"/>
    <property type="molecule type" value="Genomic_DNA"/>
</dbReference>
<gene>
    <name evidence="1" type="ORF">DC363_15730</name>
</gene>